<protein>
    <submittedName>
        <fullName evidence="2">Uncharacterized protein</fullName>
    </submittedName>
</protein>
<dbReference type="Proteomes" id="UP000230833">
    <property type="component" value="Unassembled WGS sequence"/>
</dbReference>
<evidence type="ECO:0000313" key="2">
    <source>
        <dbReference type="EMBL" id="PIR46752.1"/>
    </source>
</evidence>
<feature type="region of interest" description="Disordered" evidence="1">
    <location>
        <begin position="167"/>
        <end position="195"/>
    </location>
</feature>
<proteinExistence type="predicted"/>
<dbReference type="AlphaFoldDB" id="A0A2H0RJL3"/>
<sequence length="262" mass="27383">MMGSSPKGSNLYIATTCNSGWQSNGSKPPIFHKDCGDPKKSLCDLAATTAGGGGPAYACLWQVCKLKGGGNAIWDKNTKKCGCDNPGSNLGGFKDGIATAGLNSVPTTPAQNPSQVSGSSETRNDAVNREALTKAGITINKQENGPDGSTSLNGLTEQSTNKLISIRGASGDSGMTITGGSEAGHSTHTDASGNSTQTVDLRYTAGSNLNKYIETGIKSGSSYYFSQSDGSWVRFYNEPGSTNSFGTQPRHWHVELDTKRRP</sequence>
<reference evidence="2 3" key="1">
    <citation type="submission" date="2017-09" db="EMBL/GenBank/DDBJ databases">
        <title>Depth-based differentiation of microbial function through sediment-hosted aquifers and enrichment of novel symbionts in the deep terrestrial subsurface.</title>
        <authorList>
            <person name="Probst A.J."/>
            <person name="Ladd B."/>
            <person name="Jarett J.K."/>
            <person name="Geller-Mcgrath D.E."/>
            <person name="Sieber C.M."/>
            <person name="Emerson J.B."/>
            <person name="Anantharaman K."/>
            <person name="Thomas B.C."/>
            <person name="Malmstrom R."/>
            <person name="Stieglmeier M."/>
            <person name="Klingl A."/>
            <person name="Woyke T."/>
            <person name="Ryan C.M."/>
            <person name="Banfield J.F."/>
        </authorList>
    </citation>
    <scope>NUCLEOTIDE SEQUENCE [LARGE SCALE GENOMIC DNA]</scope>
    <source>
        <strain evidence="2">CG10_big_fil_rev_8_21_14_0_10_45_14</strain>
    </source>
</reference>
<feature type="compositionally biased region" description="Basic and acidic residues" evidence="1">
    <location>
        <begin position="122"/>
        <end position="132"/>
    </location>
</feature>
<evidence type="ECO:0000256" key="1">
    <source>
        <dbReference type="SAM" id="MobiDB-lite"/>
    </source>
</evidence>
<name>A0A2H0RJL3_9BACT</name>
<organism evidence="2 3">
    <name type="scientific">Candidatus Vogelbacteria bacterium CG10_big_fil_rev_8_21_14_0_10_45_14</name>
    <dbReference type="NCBI Taxonomy" id="1975042"/>
    <lineage>
        <taxon>Bacteria</taxon>
        <taxon>Candidatus Vogeliibacteriota</taxon>
    </lineage>
</organism>
<dbReference type="EMBL" id="PCYL01000029">
    <property type="protein sequence ID" value="PIR46752.1"/>
    <property type="molecule type" value="Genomic_DNA"/>
</dbReference>
<feature type="compositionally biased region" description="Polar residues" evidence="1">
    <location>
        <begin position="173"/>
        <end position="195"/>
    </location>
</feature>
<gene>
    <name evidence="2" type="ORF">COV07_02715</name>
</gene>
<accession>A0A2H0RJL3</accession>
<feature type="compositionally biased region" description="Polar residues" evidence="1">
    <location>
        <begin position="139"/>
        <end position="155"/>
    </location>
</feature>
<feature type="compositionally biased region" description="Polar residues" evidence="1">
    <location>
        <begin position="101"/>
        <end position="121"/>
    </location>
</feature>
<comment type="caution">
    <text evidence="2">The sequence shown here is derived from an EMBL/GenBank/DDBJ whole genome shotgun (WGS) entry which is preliminary data.</text>
</comment>
<evidence type="ECO:0000313" key="3">
    <source>
        <dbReference type="Proteomes" id="UP000230833"/>
    </source>
</evidence>
<feature type="region of interest" description="Disordered" evidence="1">
    <location>
        <begin position="101"/>
        <end position="155"/>
    </location>
</feature>